<dbReference type="AlphaFoldDB" id="A0A3N4HKU6"/>
<dbReference type="EMBL" id="ML119789">
    <property type="protein sequence ID" value="RPA74462.1"/>
    <property type="molecule type" value="Genomic_DNA"/>
</dbReference>
<protein>
    <submittedName>
        <fullName evidence="1">Uncharacterized protein</fullName>
    </submittedName>
</protein>
<evidence type="ECO:0000313" key="2">
    <source>
        <dbReference type="Proteomes" id="UP000275078"/>
    </source>
</evidence>
<dbReference type="Proteomes" id="UP000275078">
    <property type="component" value="Unassembled WGS sequence"/>
</dbReference>
<keyword evidence="2" id="KW-1185">Reference proteome</keyword>
<organism evidence="1 2">
    <name type="scientific">Ascobolus immersus RN42</name>
    <dbReference type="NCBI Taxonomy" id="1160509"/>
    <lineage>
        <taxon>Eukaryota</taxon>
        <taxon>Fungi</taxon>
        <taxon>Dikarya</taxon>
        <taxon>Ascomycota</taxon>
        <taxon>Pezizomycotina</taxon>
        <taxon>Pezizomycetes</taxon>
        <taxon>Pezizales</taxon>
        <taxon>Ascobolaceae</taxon>
        <taxon>Ascobolus</taxon>
    </lineage>
</organism>
<accession>A0A3N4HKU6</accession>
<proteinExistence type="predicted"/>
<name>A0A3N4HKU6_ASCIM</name>
<reference evidence="1 2" key="1">
    <citation type="journal article" date="2018" name="Nat. Ecol. Evol.">
        <title>Pezizomycetes genomes reveal the molecular basis of ectomycorrhizal truffle lifestyle.</title>
        <authorList>
            <person name="Murat C."/>
            <person name="Payen T."/>
            <person name="Noel B."/>
            <person name="Kuo A."/>
            <person name="Morin E."/>
            <person name="Chen J."/>
            <person name="Kohler A."/>
            <person name="Krizsan K."/>
            <person name="Balestrini R."/>
            <person name="Da Silva C."/>
            <person name="Montanini B."/>
            <person name="Hainaut M."/>
            <person name="Levati E."/>
            <person name="Barry K.W."/>
            <person name="Belfiori B."/>
            <person name="Cichocki N."/>
            <person name="Clum A."/>
            <person name="Dockter R.B."/>
            <person name="Fauchery L."/>
            <person name="Guy J."/>
            <person name="Iotti M."/>
            <person name="Le Tacon F."/>
            <person name="Lindquist E.A."/>
            <person name="Lipzen A."/>
            <person name="Malagnac F."/>
            <person name="Mello A."/>
            <person name="Molinier V."/>
            <person name="Miyauchi S."/>
            <person name="Poulain J."/>
            <person name="Riccioni C."/>
            <person name="Rubini A."/>
            <person name="Sitrit Y."/>
            <person name="Splivallo R."/>
            <person name="Traeger S."/>
            <person name="Wang M."/>
            <person name="Zifcakova L."/>
            <person name="Wipf D."/>
            <person name="Zambonelli A."/>
            <person name="Paolocci F."/>
            <person name="Nowrousian M."/>
            <person name="Ottonello S."/>
            <person name="Baldrian P."/>
            <person name="Spatafora J.W."/>
            <person name="Henrissat B."/>
            <person name="Nagy L.G."/>
            <person name="Aury J.M."/>
            <person name="Wincker P."/>
            <person name="Grigoriev I.V."/>
            <person name="Bonfante P."/>
            <person name="Martin F.M."/>
        </authorList>
    </citation>
    <scope>NUCLEOTIDE SEQUENCE [LARGE SCALE GENOMIC DNA]</scope>
    <source>
        <strain evidence="1 2">RN42</strain>
    </source>
</reference>
<sequence length="193" mass="21005">MQCNHPSSCHPSKIEVEGLNNRIVTGGRTESDAPLPASYGCSDHNGTCLKCGIRMELVYTAFLSNVVVPGKWWNGSSEESAASESKYCQPWTGSKIGTKAGNLQWATCVSTTALMLSAFNCSFAAMRGFTSLVSSAKCKACSERHCRERRKNCCVAFSFLDFTPFPSTFRGPSNQHLPTSGDKGVVERSYLSY</sequence>
<gene>
    <name evidence="1" type="ORF">BJ508DRAFT_34890</name>
</gene>
<evidence type="ECO:0000313" key="1">
    <source>
        <dbReference type="EMBL" id="RPA74462.1"/>
    </source>
</evidence>